<organism evidence="20 21">
    <name type="scientific">Tachysurus vachellii</name>
    <name type="common">Darkbarbel catfish</name>
    <name type="synonym">Pelteobagrus vachellii</name>
    <dbReference type="NCBI Taxonomy" id="175792"/>
    <lineage>
        <taxon>Eukaryota</taxon>
        <taxon>Metazoa</taxon>
        <taxon>Chordata</taxon>
        <taxon>Craniata</taxon>
        <taxon>Vertebrata</taxon>
        <taxon>Euteleostomi</taxon>
        <taxon>Actinopterygii</taxon>
        <taxon>Neopterygii</taxon>
        <taxon>Teleostei</taxon>
        <taxon>Ostariophysi</taxon>
        <taxon>Siluriformes</taxon>
        <taxon>Bagridae</taxon>
        <taxon>Tachysurus</taxon>
    </lineage>
</organism>
<feature type="compositionally biased region" description="Basic and acidic residues" evidence="14">
    <location>
        <begin position="1455"/>
        <end position="1464"/>
    </location>
</feature>
<evidence type="ECO:0000313" key="21">
    <source>
        <dbReference type="Proteomes" id="UP001187315"/>
    </source>
</evidence>
<evidence type="ECO:0000256" key="13">
    <source>
        <dbReference type="ARBA" id="ARBA00023224"/>
    </source>
</evidence>
<keyword evidence="2" id="KW-1003">Cell membrane</keyword>
<dbReference type="GO" id="GO:0004930">
    <property type="term" value="F:G protein-coupled receptor activity"/>
    <property type="evidence" value="ECO:0007669"/>
    <property type="project" value="UniProtKB-KW"/>
</dbReference>
<feature type="transmembrane region" description="Helical" evidence="15">
    <location>
        <begin position="927"/>
        <end position="946"/>
    </location>
</feature>
<evidence type="ECO:0000256" key="4">
    <source>
        <dbReference type="ARBA" id="ARBA00022692"/>
    </source>
</evidence>
<feature type="compositionally biased region" description="Basic and acidic residues" evidence="14">
    <location>
        <begin position="333"/>
        <end position="345"/>
    </location>
</feature>
<dbReference type="GO" id="GO:0030425">
    <property type="term" value="C:dendrite"/>
    <property type="evidence" value="ECO:0007669"/>
    <property type="project" value="TreeGrafter"/>
</dbReference>
<evidence type="ECO:0000259" key="18">
    <source>
        <dbReference type="PROSITE" id="PS50227"/>
    </source>
</evidence>
<keyword evidence="5 16" id="KW-0732">Signal</keyword>
<dbReference type="Gene3D" id="4.10.1240.10">
    <property type="entry name" value="GPCR, family 2, extracellular hormone receptor domain"/>
    <property type="match status" value="1"/>
</dbReference>
<evidence type="ECO:0000256" key="5">
    <source>
        <dbReference type="ARBA" id="ARBA00022729"/>
    </source>
</evidence>
<dbReference type="InterPro" id="IPR032471">
    <property type="entry name" value="AGRL2-4_GAIN_subdom_A"/>
</dbReference>
<dbReference type="InterPro" id="IPR046338">
    <property type="entry name" value="GAIN_dom_sf"/>
</dbReference>
<evidence type="ECO:0000256" key="15">
    <source>
        <dbReference type="SAM" id="Phobius"/>
    </source>
</evidence>
<keyword evidence="13" id="KW-0807">Transducer</keyword>
<dbReference type="Gene3D" id="2.20.100.10">
    <property type="entry name" value="Thrombospondin type-1 (TSP1) repeat"/>
    <property type="match status" value="4"/>
</dbReference>
<dbReference type="FunFam" id="2.20.100.10:FF:000003">
    <property type="entry name" value="Adhesion G protein-coupled receptor B2"/>
    <property type="match status" value="1"/>
</dbReference>
<feature type="region of interest" description="Disordered" evidence="14">
    <location>
        <begin position="1455"/>
        <end position="1515"/>
    </location>
</feature>
<dbReference type="InterPro" id="IPR000884">
    <property type="entry name" value="TSP1_rpt"/>
</dbReference>
<dbReference type="InterPro" id="IPR001879">
    <property type="entry name" value="GPCR_2_extracellular_dom"/>
</dbReference>
<dbReference type="FunFam" id="2.60.220.50:FF:000016">
    <property type="entry name" value="Adhesion G protein-coupled receptor B1"/>
    <property type="match status" value="1"/>
</dbReference>
<evidence type="ECO:0000256" key="10">
    <source>
        <dbReference type="ARBA" id="ARBA00023157"/>
    </source>
</evidence>
<dbReference type="GO" id="GO:0007189">
    <property type="term" value="P:adenylate cyclase-activating G protein-coupled receptor signaling pathway"/>
    <property type="evidence" value="ECO:0007669"/>
    <property type="project" value="TreeGrafter"/>
</dbReference>
<evidence type="ECO:0000256" key="9">
    <source>
        <dbReference type="ARBA" id="ARBA00023136"/>
    </source>
</evidence>
<evidence type="ECO:0008006" key="22">
    <source>
        <dbReference type="Google" id="ProtNLM"/>
    </source>
</evidence>
<evidence type="ECO:0000256" key="8">
    <source>
        <dbReference type="ARBA" id="ARBA00023040"/>
    </source>
</evidence>
<evidence type="ECO:0000256" key="1">
    <source>
        <dbReference type="ARBA" id="ARBA00004651"/>
    </source>
</evidence>
<keyword evidence="3" id="KW-0597">Phosphoprotein</keyword>
<feature type="domain" description="GAIN-B" evidence="17">
    <location>
        <begin position="715"/>
        <end position="882"/>
    </location>
</feature>
<dbReference type="PROSITE" id="PS50221">
    <property type="entry name" value="GAIN_B"/>
    <property type="match status" value="1"/>
</dbReference>
<dbReference type="Pfam" id="PF16489">
    <property type="entry name" value="GAIN"/>
    <property type="match status" value="1"/>
</dbReference>
<dbReference type="InterPro" id="IPR036445">
    <property type="entry name" value="GPCR_2_extracell_dom_sf"/>
</dbReference>
<dbReference type="FunFam" id="2.20.100.10:FF:000001">
    <property type="entry name" value="semaphorin-5A isoform X1"/>
    <property type="match status" value="1"/>
</dbReference>
<proteinExistence type="predicted"/>
<evidence type="ECO:0000256" key="6">
    <source>
        <dbReference type="ARBA" id="ARBA00022737"/>
    </source>
</evidence>
<dbReference type="PROSITE" id="PS50092">
    <property type="entry name" value="TSP1"/>
    <property type="match status" value="4"/>
</dbReference>
<evidence type="ECO:0000256" key="11">
    <source>
        <dbReference type="ARBA" id="ARBA00023170"/>
    </source>
</evidence>
<feature type="region of interest" description="Disordered" evidence="14">
    <location>
        <begin position="1391"/>
        <end position="1421"/>
    </location>
</feature>
<feature type="transmembrane region" description="Helical" evidence="15">
    <location>
        <begin position="958"/>
        <end position="976"/>
    </location>
</feature>
<dbReference type="Gene3D" id="2.60.220.50">
    <property type="match status" value="1"/>
</dbReference>
<feature type="compositionally biased region" description="Polar residues" evidence="14">
    <location>
        <begin position="1391"/>
        <end position="1420"/>
    </location>
</feature>
<reference evidence="20" key="1">
    <citation type="submission" date="2023-08" db="EMBL/GenBank/DDBJ databases">
        <title>Pelteobagrus vachellii genome.</title>
        <authorList>
            <person name="Liu H."/>
        </authorList>
    </citation>
    <scope>NUCLEOTIDE SEQUENCE</scope>
    <source>
        <strain evidence="20">PRFRI_2022a</strain>
        <tissue evidence="20">Muscle</tissue>
    </source>
</reference>
<keyword evidence="9 15" id="KW-0472">Membrane</keyword>
<dbReference type="FunFam" id="2.20.100.10:FF:000004">
    <property type="entry name" value="Adhesion G protein-coupled receptor B2"/>
    <property type="match status" value="1"/>
</dbReference>
<feature type="domain" description="G-protein coupled receptors family 2 profile 2" evidence="19">
    <location>
        <begin position="892"/>
        <end position="1166"/>
    </location>
</feature>
<dbReference type="Pfam" id="PF02793">
    <property type="entry name" value="HRM"/>
    <property type="match status" value="1"/>
</dbReference>
<feature type="compositionally biased region" description="Polar residues" evidence="14">
    <location>
        <begin position="1475"/>
        <end position="1494"/>
    </location>
</feature>
<name>A0AA88T5F1_TACVA</name>
<comment type="caution">
    <text evidence="20">The sequence shown here is derived from an EMBL/GenBank/DDBJ whole genome shotgun (WGS) entry which is preliminary data.</text>
</comment>
<evidence type="ECO:0000256" key="7">
    <source>
        <dbReference type="ARBA" id="ARBA00022989"/>
    </source>
</evidence>
<feature type="signal peptide" evidence="16">
    <location>
        <begin position="1"/>
        <end position="31"/>
    </location>
</feature>
<keyword evidence="10" id="KW-1015">Disulfide bond</keyword>
<dbReference type="PANTHER" id="PTHR12011">
    <property type="entry name" value="ADHESION G-PROTEIN COUPLED RECEPTOR"/>
    <property type="match status" value="1"/>
</dbReference>
<keyword evidence="12" id="KW-0325">Glycoprotein</keyword>
<evidence type="ECO:0000259" key="17">
    <source>
        <dbReference type="PROSITE" id="PS50221"/>
    </source>
</evidence>
<dbReference type="PRINTS" id="PR01694">
    <property type="entry name" value="BAIPRECURSOR"/>
</dbReference>
<dbReference type="Gene3D" id="1.20.1070.10">
    <property type="entry name" value="Rhodopsin 7-helix transmembrane proteins"/>
    <property type="match status" value="1"/>
</dbReference>
<dbReference type="FunFam" id="1.25.40.610:FF:000004">
    <property type="entry name" value="adhesion G protein-coupled receptor B1"/>
    <property type="match status" value="1"/>
</dbReference>
<dbReference type="PANTHER" id="PTHR12011:SF39">
    <property type="entry name" value="ADHESION G PROTEIN-COUPLED RECEPTOR B1"/>
    <property type="match status" value="1"/>
</dbReference>
<keyword evidence="4 15" id="KW-0812">Transmembrane</keyword>
<dbReference type="InterPro" id="IPR036383">
    <property type="entry name" value="TSP1_rpt_sf"/>
</dbReference>
<dbReference type="PRINTS" id="PR01705">
    <property type="entry name" value="TSP1REPEAT"/>
</dbReference>
<dbReference type="SMART" id="SM00209">
    <property type="entry name" value="TSP1"/>
    <property type="match status" value="4"/>
</dbReference>
<evidence type="ECO:0000259" key="19">
    <source>
        <dbReference type="PROSITE" id="PS50261"/>
    </source>
</evidence>
<accession>A0AA88T5F1</accession>
<feature type="compositionally biased region" description="Low complexity" evidence="14">
    <location>
        <begin position="322"/>
        <end position="332"/>
    </location>
</feature>
<evidence type="ECO:0000256" key="14">
    <source>
        <dbReference type="SAM" id="MobiDB-lite"/>
    </source>
</evidence>
<keyword evidence="11" id="KW-0675">Receptor</keyword>
<dbReference type="InterPro" id="IPR057244">
    <property type="entry name" value="GAIN_B"/>
</dbReference>
<feature type="transmembrane region" description="Helical" evidence="15">
    <location>
        <begin position="997"/>
        <end position="1016"/>
    </location>
</feature>
<dbReference type="Pfam" id="PF00002">
    <property type="entry name" value="7tm_2"/>
    <property type="match status" value="1"/>
</dbReference>
<keyword evidence="8" id="KW-0297">G-protein coupled receptor</keyword>
<dbReference type="InterPro" id="IPR017981">
    <property type="entry name" value="GPCR_2-like_7TM"/>
</dbReference>
<dbReference type="SUPFAM" id="SSF82895">
    <property type="entry name" value="TSP-1 type 1 repeat"/>
    <property type="match status" value="4"/>
</dbReference>
<feature type="region of interest" description="Disordered" evidence="14">
    <location>
        <begin position="320"/>
        <end position="353"/>
    </location>
</feature>
<dbReference type="InterPro" id="IPR043838">
    <property type="entry name" value="AGRB_N"/>
</dbReference>
<evidence type="ECO:0000256" key="16">
    <source>
        <dbReference type="SAM" id="SignalP"/>
    </source>
</evidence>
<feature type="transmembrane region" description="Helical" evidence="15">
    <location>
        <begin position="1114"/>
        <end position="1135"/>
    </location>
</feature>
<gene>
    <name evidence="20" type="ORF">Q7C36_006485</name>
</gene>
<dbReference type="InterPro" id="IPR000203">
    <property type="entry name" value="GPS"/>
</dbReference>
<evidence type="ECO:0000313" key="20">
    <source>
        <dbReference type="EMBL" id="KAK2854616.1"/>
    </source>
</evidence>
<evidence type="ECO:0000256" key="2">
    <source>
        <dbReference type="ARBA" id="ARBA00022475"/>
    </source>
</evidence>
<dbReference type="InterPro" id="IPR008077">
    <property type="entry name" value="GPCR_2_brain_angio_inhib"/>
</dbReference>
<feature type="domain" description="G-protein coupled receptors family 2 profile 1" evidence="18">
    <location>
        <begin position="516"/>
        <end position="586"/>
    </location>
</feature>
<dbReference type="SMART" id="SM00008">
    <property type="entry name" value="HormR"/>
    <property type="match status" value="1"/>
</dbReference>
<dbReference type="PRINTS" id="PR00249">
    <property type="entry name" value="GPCRSECRETIN"/>
</dbReference>
<keyword evidence="6" id="KW-0677">Repeat</keyword>
<protein>
    <recommendedName>
        <fullName evidence="22">Brain-specific angiogenesis inhibitor 1</fullName>
    </recommendedName>
</protein>
<sequence length="1551" mass="171818">MTMISKVLRTCLFSLQLLPLLLLLRLGGLTAAPSGPESDTCSTLVQNRFFGFFFSSFAFPNAPCSWTLQNPDPRRYTIFIKVTKPTEDCVPRQHRTFQYDSFLETTRTYLGMESFDEVMKLCDASTHMAFLEAGKQFLQIRKGSTRGGSGPEEGNGEFKVEYLVVGKRNPSMAACQMLCQWLEDCLTYSTSNRPCGIMQIPCQCGHTSLHDIEGNGCYRDGVYLENCYPTVKGTPSDTDTSGGWNSWANWGECSSECGGGVQTRTRVCQSPPEAYLCAGVLEEGRPCNPQPCIGYSQYSSKAKVLSTLKYTGLEDTKLGKGRYSSRSQSLRSADSRKREDVEKSRAGQQSPQTAALIAVHGAWDEWSPWSLCSSTCGRGYRDRTRTCKPPQFGGDECVGPEKQTKFCNIAVCPVDGVWNEWSSWSSCSVSCSNGTMQRTRECNGPSYGGSECQGEWLQRRDCFLRECPVDGQWQQWSSWSRCTKTCGGGSQQRERVCYGPLFFGEPCPGDRVEIQPCNEKRCPEPHEICGEENFSNVVWKRTPAGDTAAVRCPPNAAGTIFRRCSLDEEGIAYWEIPSYMKCISNDYRSIQTLTRDHLSKAQRGLVGDGVSELMNKLRVTSSEGTSYSGDLLAIIDILKNMTEIFRRSYYSPSSADMRNFVQSVSNLLMEENRDRWEEAQLLGPNVKEVFRLVEDFVDVISLRMKDFQDNYEVTDNLVLSLHKRPVAGNTDISFPKKGWMGMEDWARNSEDRVTISKNIVSSGNPAEDEASAFVTGIVLYRNLGGILSLQRNNTVLNSKVISVTIKPTPISLSAPVEIEFSHLYNGTTNQTCISWDESDSSSPLGSWSARACRSVPVHAFRTKCVCERLSAFAILARLSPDANMDPSKSQLPSVTLIVGCGVSSLTLLLLIIIYVSVWRYIRSERSVILINFCLSIISSNALILIGQTQTRNKVVCTLVAAFLHFFFLSSFCWVLTEAWQSYMAVTGRLRNRIIRKRFLCLGWGLPALVVAISVGFTKAKGYGTVNYCWLSLDGGLLYAFVGPAAAVVLVNMVIGILVFNKLVSKDGITDMKLKERAGQMTVPLYNMTLKCAKCGVISSADLSTTATSNAMASLWSSCVVLPLLALTWMSAVLAITDHRSALFQILFAIFDSLEGFVIVMVHCILRREVQEAVKCRVVDRQEDGNGDSGGSFQNGHAQLMTDFEKDVDIACRSGPGKRSSLQGEEKSASQQLTMQKGSNFNTMPASMAKVHLQNVAEYSSHTLTLRRDKGATAGISTELPGAKAIYVCDGELFKQLEGDNVGSEGGGVSQGYNNNTITATTLRTTKPTKEDSKYNISIEHVPQTRLIHLGNTASTEPVPGYGLKSFPPERVNASCTEKDSPLQNISTEAHRTNSALEPVDSGNSGMMSKSETISTLSMSSLERRKSRYAELDFEKIMHTRKRHQDMFQDLNRKLQHAEKDRESPPVDSKPGKRWSVSSGGSDKTNLSDKQQTPSKRAWEGIRKTHSPPSWVRKELEPLQASPLELQAVEWEKTSATIPLVGQEIMDLQTEV</sequence>
<dbReference type="PROSITE" id="PS50227">
    <property type="entry name" value="G_PROTEIN_RECEP_F2_3"/>
    <property type="match status" value="1"/>
</dbReference>
<evidence type="ECO:0000256" key="12">
    <source>
        <dbReference type="ARBA" id="ARBA00023180"/>
    </source>
</evidence>
<dbReference type="GO" id="GO:0043652">
    <property type="term" value="P:engulfment of apoptotic cell"/>
    <property type="evidence" value="ECO:0007669"/>
    <property type="project" value="TreeGrafter"/>
</dbReference>
<comment type="subcellular location">
    <subcellularLocation>
        <location evidence="1">Cell membrane</location>
        <topology evidence="1">Multi-pass membrane protein</topology>
    </subcellularLocation>
</comment>
<feature type="transmembrane region" description="Helical" evidence="15">
    <location>
        <begin position="1036"/>
        <end position="1059"/>
    </location>
</feature>
<dbReference type="GO" id="GO:0016525">
    <property type="term" value="P:negative regulation of angiogenesis"/>
    <property type="evidence" value="ECO:0007669"/>
    <property type="project" value="InterPro"/>
</dbReference>
<dbReference type="Proteomes" id="UP001187315">
    <property type="component" value="Unassembled WGS sequence"/>
</dbReference>
<dbReference type="Pfam" id="PF19188">
    <property type="entry name" value="AGRB_N"/>
    <property type="match status" value="1"/>
</dbReference>
<dbReference type="GO" id="GO:0007166">
    <property type="term" value="P:cell surface receptor signaling pathway"/>
    <property type="evidence" value="ECO:0007669"/>
    <property type="project" value="InterPro"/>
</dbReference>
<evidence type="ECO:0000256" key="3">
    <source>
        <dbReference type="ARBA" id="ARBA00022553"/>
    </source>
</evidence>
<keyword evidence="7 15" id="KW-1133">Transmembrane helix</keyword>
<dbReference type="GO" id="GO:0005886">
    <property type="term" value="C:plasma membrane"/>
    <property type="evidence" value="ECO:0007669"/>
    <property type="project" value="UniProtKB-SubCell"/>
</dbReference>
<dbReference type="PROSITE" id="PS50261">
    <property type="entry name" value="G_PROTEIN_RECEP_F2_4"/>
    <property type="match status" value="1"/>
</dbReference>
<dbReference type="SMART" id="SM00303">
    <property type="entry name" value="GPS"/>
    <property type="match status" value="1"/>
</dbReference>
<dbReference type="Gene3D" id="1.25.40.610">
    <property type="match status" value="1"/>
</dbReference>
<dbReference type="GO" id="GO:0014069">
    <property type="term" value="C:postsynaptic density"/>
    <property type="evidence" value="ECO:0007669"/>
    <property type="project" value="TreeGrafter"/>
</dbReference>
<dbReference type="Pfam" id="PF00090">
    <property type="entry name" value="TSP_1"/>
    <property type="match status" value="4"/>
</dbReference>
<dbReference type="EMBL" id="JAVHJS010000006">
    <property type="protein sequence ID" value="KAK2854616.1"/>
    <property type="molecule type" value="Genomic_DNA"/>
</dbReference>
<keyword evidence="21" id="KW-1185">Reference proteome</keyword>
<dbReference type="InterPro" id="IPR000832">
    <property type="entry name" value="GPCR_2_secretin-like"/>
</dbReference>
<feature type="chain" id="PRO_5041695925" description="Brain-specific angiogenesis inhibitor 1" evidence="16">
    <location>
        <begin position="32"/>
        <end position="1551"/>
    </location>
</feature>
<dbReference type="FunFam" id="4.10.1240.10:FF:000002">
    <property type="entry name" value="Adhesion G protein-coupled receptor B2"/>
    <property type="match status" value="1"/>
</dbReference>
<feature type="transmembrane region" description="Helical" evidence="15">
    <location>
        <begin position="894"/>
        <end position="915"/>
    </location>
</feature>